<dbReference type="InterPro" id="IPR031751">
    <property type="entry name" value="DUF4735"/>
</dbReference>
<gene>
    <name evidence="1" type="ORF">DCHRY22_LOCUS11419</name>
</gene>
<comment type="caution">
    <text evidence="1">The sequence shown here is derived from an EMBL/GenBank/DDBJ whole genome shotgun (WGS) entry which is preliminary data.</text>
</comment>
<dbReference type="EMBL" id="CAKASE010000074">
    <property type="protein sequence ID" value="CAG9575540.1"/>
    <property type="molecule type" value="Genomic_DNA"/>
</dbReference>
<accession>A0A8J2VUL8</accession>
<protein>
    <submittedName>
        <fullName evidence="1">(African queen) hypothetical protein</fullName>
    </submittedName>
</protein>
<dbReference type="GO" id="GO:0016020">
    <property type="term" value="C:membrane"/>
    <property type="evidence" value="ECO:0007669"/>
    <property type="project" value="TreeGrafter"/>
</dbReference>
<name>A0A8J2VUL8_9NEOP</name>
<dbReference type="Proteomes" id="UP000789524">
    <property type="component" value="Unassembled WGS sequence"/>
</dbReference>
<dbReference type="GO" id="GO:0005829">
    <property type="term" value="C:cytosol"/>
    <property type="evidence" value="ECO:0007669"/>
    <property type="project" value="TreeGrafter"/>
</dbReference>
<proteinExistence type="predicted"/>
<dbReference type="PANTHER" id="PTHR33539">
    <property type="entry name" value="UPF0764 PROTEIN C16ORF89"/>
    <property type="match status" value="1"/>
</dbReference>
<organism evidence="1 2">
    <name type="scientific">Danaus chrysippus</name>
    <name type="common">African queen</name>
    <dbReference type="NCBI Taxonomy" id="151541"/>
    <lineage>
        <taxon>Eukaryota</taxon>
        <taxon>Metazoa</taxon>
        <taxon>Ecdysozoa</taxon>
        <taxon>Arthropoda</taxon>
        <taxon>Hexapoda</taxon>
        <taxon>Insecta</taxon>
        <taxon>Pterygota</taxon>
        <taxon>Neoptera</taxon>
        <taxon>Endopterygota</taxon>
        <taxon>Lepidoptera</taxon>
        <taxon>Glossata</taxon>
        <taxon>Ditrysia</taxon>
        <taxon>Papilionoidea</taxon>
        <taxon>Nymphalidae</taxon>
        <taxon>Danainae</taxon>
        <taxon>Danaini</taxon>
        <taxon>Danaina</taxon>
        <taxon>Danaus</taxon>
        <taxon>Anosia</taxon>
    </lineage>
</organism>
<keyword evidence="2" id="KW-1185">Reference proteome</keyword>
<sequence>MQDYSKEDVLKIYSNWESYFHKVDDIYRWQPNPGNSDTCLVSVAINPRNFEDSFISWCPVANMCYKILTEGNDFGYALCHRIIILAMATIGQGCAIVSDTKDEGLKNKLCKMAYEEATYIVYHDLALADLLFEIICVCASAGKAQFLRRTWLLRLLAFQYVDGCFGYYDVETKLCNSHTTALASAAYSAAVRYIVQEFY</sequence>
<evidence type="ECO:0000313" key="1">
    <source>
        <dbReference type="EMBL" id="CAG9575540.1"/>
    </source>
</evidence>
<reference evidence="1" key="1">
    <citation type="submission" date="2021-09" db="EMBL/GenBank/DDBJ databases">
        <authorList>
            <person name="Martin H S."/>
        </authorList>
    </citation>
    <scope>NUCLEOTIDE SEQUENCE</scope>
</reference>
<dbReference type="AlphaFoldDB" id="A0A8J2VUL8"/>
<evidence type="ECO:0000313" key="2">
    <source>
        <dbReference type="Proteomes" id="UP000789524"/>
    </source>
</evidence>
<dbReference type="PANTHER" id="PTHR33539:SF1">
    <property type="entry name" value="UPF0764 PROTEIN C16ORF89"/>
    <property type="match status" value="1"/>
</dbReference>
<dbReference type="Pfam" id="PF15882">
    <property type="entry name" value="DUF4735"/>
    <property type="match status" value="1"/>
</dbReference>
<dbReference type="OrthoDB" id="5949187at2759"/>